<dbReference type="Pfam" id="PF02660">
    <property type="entry name" value="G3P_acyltransf"/>
    <property type="match status" value="1"/>
</dbReference>
<dbReference type="EMBL" id="FOEN01000001">
    <property type="protein sequence ID" value="SEP60367.1"/>
    <property type="molecule type" value="Genomic_DNA"/>
</dbReference>
<evidence type="ECO:0000313" key="11">
    <source>
        <dbReference type="EMBL" id="SEP60367.1"/>
    </source>
</evidence>
<dbReference type="GO" id="GO:0005886">
    <property type="term" value="C:plasma membrane"/>
    <property type="evidence" value="ECO:0007669"/>
    <property type="project" value="UniProtKB-SubCell"/>
</dbReference>
<keyword evidence="2 10" id="KW-0444">Lipid biosynthesis</keyword>
<feature type="transmembrane region" description="Helical" evidence="10">
    <location>
        <begin position="6"/>
        <end position="32"/>
    </location>
</feature>
<accession>A0A1H8Z7Y3</accession>
<name>A0A1H8Z7Y3_9LACT</name>
<dbReference type="EC" id="2.3.1.275" evidence="10"/>
<comment type="catalytic activity">
    <reaction evidence="10">
        <text>an acyl phosphate + sn-glycerol 3-phosphate = a 1-acyl-sn-glycero-3-phosphate + phosphate</text>
        <dbReference type="Rhea" id="RHEA:34075"/>
        <dbReference type="ChEBI" id="CHEBI:43474"/>
        <dbReference type="ChEBI" id="CHEBI:57597"/>
        <dbReference type="ChEBI" id="CHEBI:57970"/>
        <dbReference type="ChEBI" id="CHEBI:59918"/>
        <dbReference type="EC" id="2.3.1.275"/>
    </reaction>
</comment>
<keyword evidence="1 10" id="KW-1003">Cell membrane</keyword>
<evidence type="ECO:0000256" key="10">
    <source>
        <dbReference type="HAMAP-Rule" id="MF_01043"/>
    </source>
</evidence>
<dbReference type="HAMAP" id="MF_01043">
    <property type="entry name" value="PlsY"/>
    <property type="match status" value="1"/>
</dbReference>
<dbReference type="NCBIfam" id="TIGR00023">
    <property type="entry name" value="glycerol-3-phosphate 1-O-acyltransferase PlsY"/>
    <property type="match status" value="1"/>
</dbReference>
<dbReference type="UniPathway" id="UPA00085"/>
<keyword evidence="12" id="KW-1185">Reference proteome</keyword>
<feature type="transmembrane region" description="Helical" evidence="10">
    <location>
        <begin position="121"/>
        <end position="143"/>
    </location>
</feature>
<keyword evidence="4 10" id="KW-0812">Transmembrane</keyword>
<dbReference type="GO" id="GO:0008654">
    <property type="term" value="P:phospholipid biosynthetic process"/>
    <property type="evidence" value="ECO:0007669"/>
    <property type="project" value="UniProtKB-UniRule"/>
</dbReference>
<evidence type="ECO:0000256" key="1">
    <source>
        <dbReference type="ARBA" id="ARBA00022475"/>
    </source>
</evidence>
<protein>
    <recommendedName>
        <fullName evidence="10">Glycerol-3-phosphate acyltransferase</fullName>
    </recommendedName>
    <alternativeName>
        <fullName evidence="10">Acyl-PO4 G3P acyltransferase</fullName>
    </alternativeName>
    <alternativeName>
        <fullName evidence="10">Acyl-phosphate--glycerol-3-phosphate acyltransferase</fullName>
    </alternativeName>
    <alternativeName>
        <fullName evidence="10">G3P acyltransferase</fullName>
        <shortName evidence="10">GPAT</shortName>
        <ecNumber evidence="10">2.3.1.275</ecNumber>
    </alternativeName>
    <alternativeName>
        <fullName evidence="10">Lysophosphatidic acid synthase</fullName>
        <shortName evidence="10">LPA synthase</shortName>
    </alternativeName>
</protein>
<dbReference type="GO" id="GO:0043772">
    <property type="term" value="F:acyl-phosphate glycerol-3-phosphate acyltransferase activity"/>
    <property type="evidence" value="ECO:0007669"/>
    <property type="project" value="UniProtKB-UniRule"/>
</dbReference>
<comment type="pathway">
    <text evidence="10">Lipid metabolism; phospholipid metabolism.</text>
</comment>
<dbReference type="STRING" id="89093.SAMN04488558_101174"/>
<keyword evidence="11" id="KW-0012">Acyltransferase</keyword>
<organism evidence="11 12">
    <name type="scientific">Ignavigranum ruoffiae</name>
    <dbReference type="NCBI Taxonomy" id="89093"/>
    <lineage>
        <taxon>Bacteria</taxon>
        <taxon>Bacillati</taxon>
        <taxon>Bacillota</taxon>
        <taxon>Bacilli</taxon>
        <taxon>Lactobacillales</taxon>
        <taxon>Aerococcaceae</taxon>
        <taxon>Ignavigranum</taxon>
    </lineage>
</organism>
<dbReference type="Proteomes" id="UP000198833">
    <property type="component" value="Unassembled WGS sequence"/>
</dbReference>
<evidence type="ECO:0000313" key="12">
    <source>
        <dbReference type="Proteomes" id="UP000198833"/>
    </source>
</evidence>
<evidence type="ECO:0000256" key="9">
    <source>
        <dbReference type="ARBA" id="ARBA00023264"/>
    </source>
</evidence>
<feature type="transmembrane region" description="Helical" evidence="10">
    <location>
        <begin position="89"/>
        <end position="109"/>
    </location>
</feature>
<evidence type="ECO:0000256" key="2">
    <source>
        <dbReference type="ARBA" id="ARBA00022516"/>
    </source>
</evidence>
<comment type="subcellular location">
    <subcellularLocation>
        <location evidence="10">Cell membrane</location>
        <topology evidence="10">Multi-pass membrane protein</topology>
    </subcellularLocation>
</comment>
<dbReference type="InterPro" id="IPR003811">
    <property type="entry name" value="G3P_acylTferase_PlsY"/>
</dbReference>
<evidence type="ECO:0000256" key="3">
    <source>
        <dbReference type="ARBA" id="ARBA00022679"/>
    </source>
</evidence>
<reference evidence="11 12" key="1">
    <citation type="submission" date="2016-10" db="EMBL/GenBank/DDBJ databases">
        <authorList>
            <person name="de Groot N.N."/>
        </authorList>
    </citation>
    <scope>NUCLEOTIDE SEQUENCE [LARGE SCALE GENOMIC DNA]</scope>
    <source>
        <strain evidence="11 12">DSM 15695</strain>
    </source>
</reference>
<keyword evidence="9 10" id="KW-1208">Phospholipid metabolism</keyword>
<comment type="subunit">
    <text evidence="10">Probably interacts with PlsX.</text>
</comment>
<dbReference type="PANTHER" id="PTHR30309:SF0">
    <property type="entry name" value="GLYCEROL-3-PHOSPHATE ACYLTRANSFERASE-RELATED"/>
    <property type="match status" value="1"/>
</dbReference>
<feature type="transmembrane region" description="Helical" evidence="10">
    <location>
        <begin position="155"/>
        <end position="184"/>
    </location>
</feature>
<keyword evidence="6 10" id="KW-0443">Lipid metabolism</keyword>
<keyword evidence="3 10" id="KW-0808">Transferase</keyword>
<comment type="similarity">
    <text evidence="10">Belongs to the PlsY family.</text>
</comment>
<dbReference type="AlphaFoldDB" id="A0A1H8Z7Y3"/>
<proteinExistence type="inferred from homology"/>
<evidence type="ECO:0000256" key="5">
    <source>
        <dbReference type="ARBA" id="ARBA00022989"/>
    </source>
</evidence>
<sequence>MNTNFNFSFLGLIFILLSYLLGSVPTGVWYSLANHKIDIRHLGSGNSGSTNIGRNFGLKAAVIVALIDVLKGWIPVSLASLFFKDQPEIIIFTALACVIGHAYPVFANFKGGKMVATSIGALLAINFPLALAQVICLFLILYVTSLMSFSALLSYGAATLYIIISHPLSVFKLGFFVIYLLMVYRHRANIQRLRTGQEPMISWGLAYHRQLGFLDGFLRKIQEMIKKRN</sequence>
<dbReference type="RefSeq" id="WP_092569818.1">
    <property type="nucleotide sequence ID" value="NZ_CP096206.2"/>
</dbReference>
<keyword evidence="7 10" id="KW-0472">Membrane</keyword>
<evidence type="ECO:0000256" key="8">
    <source>
        <dbReference type="ARBA" id="ARBA00023209"/>
    </source>
</evidence>
<evidence type="ECO:0000256" key="6">
    <source>
        <dbReference type="ARBA" id="ARBA00023098"/>
    </source>
</evidence>
<feature type="transmembrane region" description="Helical" evidence="10">
    <location>
        <begin position="60"/>
        <end position="83"/>
    </location>
</feature>
<gene>
    <name evidence="10" type="primary">plsY</name>
    <name evidence="11" type="ORF">SAMN04488558_101174</name>
</gene>
<evidence type="ECO:0000256" key="4">
    <source>
        <dbReference type="ARBA" id="ARBA00022692"/>
    </source>
</evidence>
<keyword evidence="5 10" id="KW-1133">Transmembrane helix</keyword>
<dbReference type="OrthoDB" id="9777124at2"/>
<comment type="function">
    <text evidence="10">Catalyzes the transfer of an acyl group from acyl-phosphate (acyl-PO(4)) to glycerol-3-phosphate (G3P) to form lysophosphatidic acid (LPA). This enzyme utilizes acyl-phosphate as fatty acyl donor, but not acyl-CoA or acyl-ACP.</text>
</comment>
<keyword evidence="8 10" id="KW-0594">Phospholipid biosynthesis</keyword>
<dbReference type="SMART" id="SM01207">
    <property type="entry name" value="G3P_acyltransf"/>
    <property type="match status" value="1"/>
</dbReference>
<dbReference type="PANTHER" id="PTHR30309">
    <property type="entry name" value="INNER MEMBRANE PROTEIN YGIH"/>
    <property type="match status" value="1"/>
</dbReference>
<evidence type="ECO:0000256" key="7">
    <source>
        <dbReference type="ARBA" id="ARBA00023136"/>
    </source>
</evidence>